<organism evidence="1 2">
    <name type="scientific">Bacillus benzoevorans</name>
    <dbReference type="NCBI Taxonomy" id="1456"/>
    <lineage>
        <taxon>Bacteria</taxon>
        <taxon>Bacillati</taxon>
        <taxon>Bacillota</taxon>
        <taxon>Bacilli</taxon>
        <taxon>Bacillales</taxon>
        <taxon>Bacillaceae</taxon>
        <taxon>Bacillus</taxon>
    </lineage>
</organism>
<evidence type="ECO:0000313" key="2">
    <source>
        <dbReference type="Proteomes" id="UP000531594"/>
    </source>
</evidence>
<keyword evidence="2" id="KW-1185">Reference proteome</keyword>
<name>A0A7X0HTE2_9BACI</name>
<reference evidence="1 2" key="1">
    <citation type="submission" date="2020-08" db="EMBL/GenBank/DDBJ databases">
        <title>Genomic Encyclopedia of Type Strains, Phase IV (KMG-IV): sequencing the most valuable type-strain genomes for metagenomic binning, comparative biology and taxonomic classification.</title>
        <authorList>
            <person name="Goeker M."/>
        </authorList>
    </citation>
    <scope>NUCLEOTIDE SEQUENCE [LARGE SCALE GENOMIC DNA]</scope>
    <source>
        <strain evidence="1 2">DSM 5391</strain>
    </source>
</reference>
<accession>A0A7X0HTE2</accession>
<dbReference type="AlphaFoldDB" id="A0A7X0HTE2"/>
<protein>
    <submittedName>
        <fullName evidence="1">Uncharacterized protein</fullName>
    </submittedName>
</protein>
<proteinExistence type="predicted"/>
<evidence type="ECO:0000313" key="1">
    <source>
        <dbReference type="EMBL" id="MBB6446446.1"/>
    </source>
</evidence>
<dbReference type="RefSeq" id="WP_184527459.1">
    <property type="nucleotide sequence ID" value="NZ_JACHGK010000011.1"/>
</dbReference>
<dbReference type="Proteomes" id="UP000531594">
    <property type="component" value="Unassembled WGS sequence"/>
</dbReference>
<comment type="caution">
    <text evidence="1">The sequence shown here is derived from an EMBL/GenBank/DDBJ whole genome shotgun (WGS) entry which is preliminary data.</text>
</comment>
<gene>
    <name evidence="1" type="ORF">HNR53_003105</name>
</gene>
<dbReference type="EMBL" id="JACHGK010000011">
    <property type="protein sequence ID" value="MBB6446446.1"/>
    <property type="molecule type" value="Genomic_DNA"/>
</dbReference>
<sequence>MVDINKHAAKTGRMIKEDGTIVNIADKFSMELYGLSTDTKPTTGLIVGTTFFEIDTTNVYMWDGSTWRGI</sequence>